<evidence type="ECO:0000259" key="1">
    <source>
        <dbReference type="PROSITE" id="PS50043"/>
    </source>
</evidence>
<gene>
    <name evidence="2" type="ORF">HC031_05275</name>
</gene>
<dbReference type="RefSeq" id="WP_167923982.1">
    <property type="nucleotide sequence ID" value="NZ_JAATVY010000002.1"/>
</dbReference>
<dbReference type="InterPro" id="IPR058852">
    <property type="entry name" value="HTH_77"/>
</dbReference>
<comment type="caution">
    <text evidence="2">The sequence shown here is derived from an EMBL/GenBank/DDBJ whole genome shotgun (WGS) entry which is preliminary data.</text>
</comment>
<dbReference type="CDD" id="cd06170">
    <property type="entry name" value="LuxR_C_like"/>
    <property type="match status" value="1"/>
</dbReference>
<feature type="domain" description="HTH luxR-type" evidence="1">
    <location>
        <begin position="699"/>
        <end position="764"/>
    </location>
</feature>
<dbReference type="PRINTS" id="PR00038">
    <property type="entry name" value="HTHLUXR"/>
</dbReference>
<dbReference type="Gene3D" id="1.25.40.10">
    <property type="entry name" value="Tetratricopeptide repeat domain"/>
    <property type="match status" value="1"/>
</dbReference>
<dbReference type="PROSITE" id="PS00622">
    <property type="entry name" value="HTH_LUXR_1"/>
    <property type="match status" value="1"/>
</dbReference>
<dbReference type="SMART" id="SM00421">
    <property type="entry name" value="HTH_LUXR"/>
    <property type="match status" value="1"/>
</dbReference>
<organism evidence="2 3">
    <name type="scientific">Planosporangium thailandense</name>
    <dbReference type="NCBI Taxonomy" id="765197"/>
    <lineage>
        <taxon>Bacteria</taxon>
        <taxon>Bacillati</taxon>
        <taxon>Actinomycetota</taxon>
        <taxon>Actinomycetes</taxon>
        <taxon>Micromonosporales</taxon>
        <taxon>Micromonosporaceae</taxon>
        <taxon>Planosporangium</taxon>
    </lineage>
</organism>
<dbReference type="InterPro" id="IPR011990">
    <property type="entry name" value="TPR-like_helical_dom_sf"/>
</dbReference>
<dbReference type="Pfam" id="PF00196">
    <property type="entry name" value="GerE"/>
    <property type="match status" value="1"/>
</dbReference>
<dbReference type="PANTHER" id="PTHR47691">
    <property type="entry name" value="REGULATOR-RELATED"/>
    <property type="match status" value="1"/>
</dbReference>
<dbReference type="PROSITE" id="PS50043">
    <property type="entry name" value="HTH_LUXR_2"/>
    <property type="match status" value="1"/>
</dbReference>
<dbReference type="Gene3D" id="3.40.50.300">
    <property type="entry name" value="P-loop containing nucleotide triphosphate hydrolases"/>
    <property type="match status" value="1"/>
</dbReference>
<dbReference type="Proteomes" id="UP000722989">
    <property type="component" value="Unassembled WGS sequence"/>
</dbReference>
<dbReference type="EMBL" id="JAATVY010000002">
    <property type="protein sequence ID" value="NJC69131.1"/>
    <property type="molecule type" value="Genomic_DNA"/>
</dbReference>
<dbReference type="Pfam" id="PF25872">
    <property type="entry name" value="HTH_77"/>
    <property type="match status" value="1"/>
</dbReference>
<sequence length="765" mass="81832">MPKPTDRSGNLPAEATSFVGRRHELSEARKKLTAARLVSLVGPGGVGKTRLAVRVATDLRRGFGDGAFLVELAELADPALVGHAVMAALGLRDQAATEPVALLRSYLKDKQLLLVVDNCEHLLDAAARLVTDVIKAAPGVRVIATSREPLSVAGEHVLPVPPLQLPSPRADESLAQLRQNEAVTLFVERAAAASGSFELTAGNQAAVVDVCRRLDGLPLAIELAAVRTRALSPEQIRDRLSGRFDLLTSGSRAALPRHQTLRTTIEWSYDLLAPAERTLLARLGVFAGRFTLDDVEAVCCGDDPPAARALDLLSSLLDKSLVTREDAAGTACYRLHETMREYARHKLREVGEEEVVEERCADYYLARCRQFAAEGRFRLLDWLAWAELEIDNVRAVLHSCADRNDSRRGVDLATCLIWYWVTRATTEGVRWLDELLARDAEPVAHAWAYFVRGFLAVLQNDPAAALPALDRAVVAARSAGQSDVLAQSLAMASVAANVAGDRGSAGRLLDQARVAADGLGDLGTTLMLHQAPALNGLLDGDLDTVRSAAGEGARLSREAGDLYSLDMMLMNQGFAALLSGDLPEAEQRFTEALRIAHQLDDRVAQCHLLGALGCCAAASRESRLAAQLLGAMESLRGEAGARINAGMAPALTHATTSVTAALGPATFGSEFTAGQQLSRDAAVRLALRELPPPAAAAPGRSSVGILGQRETDVARLVADGLSNKQIGARLFISERTVESHVRNILNKLGFTSRAQVAAWMATPDR</sequence>
<evidence type="ECO:0000313" key="3">
    <source>
        <dbReference type="Proteomes" id="UP000722989"/>
    </source>
</evidence>
<dbReference type="InterPro" id="IPR036388">
    <property type="entry name" value="WH-like_DNA-bd_sf"/>
</dbReference>
<dbReference type="InterPro" id="IPR016032">
    <property type="entry name" value="Sig_transdc_resp-reg_C-effctor"/>
</dbReference>
<protein>
    <submittedName>
        <fullName evidence="2">LuxR family transcriptional regulator</fullName>
    </submittedName>
</protein>
<accession>A0ABX0XTI9</accession>
<proteinExistence type="predicted"/>
<dbReference type="PANTHER" id="PTHR47691:SF3">
    <property type="entry name" value="HTH-TYPE TRANSCRIPTIONAL REGULATOR RV0890C-RELATED"/>
    <property type="match status" value="1"/>
</dbReference>
<reference evidence="2 3" key="1">
    <citation type="submission" date="2020-03" db="EMBL/GenBank/DDBJ databases">
        <title>WGS of the type strain of Planosporangium spp.</title>
        <authorList>
            <person name="Thawai C."/>
        </authorList>
    </citation>
    <scope>NUCLEOTIDE SEQUENCE [LARGE SCALE GENOMIC DNA]</scope>
    <source>
        <strain evidence="2 3">TBRC 5610</strain>
    </source>
</reference>
<dbReference type="InterPro" id="IPR049945">
    <property type="entry name" value="AAA_22"/>
</dbReference>
<dbReference type="InterPro" id="IPR027417">
    <property type="entry name" value="P-loop_NTPase"/>
</dbReference>
<dbReference type="SUPFAM" id="SSF52540">
    <property type="entry name" value="P-loop containing nucleoside triphosphate hydrolases"/>
    <property type="match status" value="1"/>
</dbReference>
<dbReference type="PRINTS" id="PR00364">
    <property type="entry name" value="DISEASERSIST"/>
</dbReference>
<dbReference type="SUPFAM" id="SSF48452">
    <property type="entry name" value="TPR-like"/>
    <property type="match status" value="1"/>
</dbReference>
<evidence type="ECO:0000313" key="2">
    <source>
        <dbReference type="EMBL" id="NJC69131.1"/>
    </source>
</evidence>
<dbReference type="Gene3D" id="1.10.10.10">
    <property type="entry name" value="Winged helix-like DNA-binding domain superfamily/Winged helix DNA-binding domain"/>
    <property type="match status" value="2"/>
</dbReference>
<dbReference type="InterPro" id="IPR000792">
    <property type="entry name" value="Tscrpt_reg_LuxR_C"/>
</dbReference>
<name>A0ABX0XTI9_9ACTN</name>
<dbReference type="Pfam" id="PF13401">
    <property type="entry name" value="AAA_22"/>
    <property type="match status" value="1"/>
</dbReference>
<keyword evidence="3" id="KW-1185">Reference proteome</keyword>
<dbReference type="SUPFAM" id="SSF46894">
    <property type="entry name" value="C-terminal effector domain of the bipartite response regulators"/>
    <property type="match status" value="1"/>
</dbReference>